<evidence type="ECO:0000313" key="15">
    <source>
        <dbReference type="EMBL" id="QFS52736.1"/>
    </source>
</evidence>
<dbReference type="Gene3D" id="3.50.50.60">
    <property type="entry name" value="FAD/NAD(P)-binding domain"/>
    <property type="match status" value="1"/>
</dbReference>
<dbReference type="PRINTS" id="PR00368">
    <property type="entry name" value="FADPNR"/>
</dbReference>
<dbReference type="KEGG" id="nsh:GXM_10491"/>
<evidence type="ECO:0000313" key="16">
    <source>
        <dbReference type="Proteomes" id="UP000326678"/>
    </source>
</evidence>
<sequence length="440" mass="51126">MRIQDLDIACIGFGPANLALAVQLHKYLDNKQNHQYKVRFLEQKNEFSWHPNMLLEGSDVQIHYLKDLVTLVDPCSYFSFVNYLKRSGRLLQFMNLKTSFPCRIEYNDYLCWAASHFTDWVEYNSKVTGIHFVEKKGKADQIYIEYTDNKEQKGIYARNVVIAAGQEPYVPQVFQSCVSNRIIHTSNFLSWLEKLPKTDFSQKVVIIGSGQSAAEVFNTLIDKYPQAKVINLMRRFGYAPADESCFNNEVFNPEFVDYFYNLPENKRSIILNNFQLTNYSAVDVDLIQTIYRKLYELKVQHQESKFYIQPHTKVVNFNIVDDGCLLEVEEIFTEVRSKIFCNYIILATGYCSTSVIQKLLKPMDAYLLKDNKDRIKVKRDYSIETTSNMRAGIYALGYAEETHGLTETLISLLPVRSAQVLESIFRRMSAANLEYYEELV</sequence>
<dbReference type="AlphaFoldDB" id="A0A5P8WKP8"/>
<accession>A0A5P8WKP8</accession>
<comment type="similarity">
    <text evidence="3">Belongs to the lysine N(6)-hydroxylase/L-ornithine N(5)-oxygenase family.</text>
</comment>
<evidence type="ECO:0000256" key="2">
    <source>
        <dbReference type="ARBA" id="ARBA00004924"/>
    </source>
</evidence>
<organism evidence="15 16">
    <name type="scientific">Nostoc sphaeroides CCNUC1</name>
    <dbReference type="NCBI Taxonomy" id="2653204"/>
    <lineage>
        <taxon>Bacteria</taxon>
        <taxon>Bacillati</taxon>
        <taxon>Cyanobacteriota</taxon>
        <taxon>Cyanophyceae</taxon>
        <taxon>Nostocales</taxon>
        <taxon>Nostocaceae</taxon>
        <taxon>Nostoc</taxon>
    </lineage>
</organism>
<keyword evidence="9" id="KW-0560">Oxidoreductase</keyword>
<keyword evidence="8" id="KW-0521">NADP</keyword>
<evidence type="ECO:0000256" key="6">
    <source>
        <dbReference type="ARBA" id="ARBA00022630"/>
    </source>
</evidence>
<evidence type="ECO:0000256" key="4">
    <source>
        <dbReference type="ARBA" id="ARBA00013076"/>
    </source>
</evidence>
<evidence type="ECO:0000256" key="3">
    <source>
        <dbReference type="ARBA" id="ARBA00007588"/>
    </source>
</evidence>
<reference evidence="15 16" key="1">
    <citation type="submission" date="2019-10" db="EMBL/GenBank/DDBJ databases">
        <title>Genomic and transcriptomic insights into the perfect genentic adaptation of a filamentous nitrogen-fixing cyanobacterium to rice fields.</title>
        <authorList>
            <person name="Chen Z."/>
        </authorList>
    </citation>
    <scope>NUCLEOTIDE SEQUENCE [LARGE SCALE GENOMIC DNA]</scope>
    <source>
        <strain evidence="15">CCNUC1</strain>
    </source>
</reference>
<dbReference type="PANTHER" id="PTHR42802">
    <property type="entry name" value="MONOOXYGENASE"/>
    <property type="match status" value="1"/>
</dbReference>
<dbReference type="RefSeq" id="WP_152592863.1">
    <property type="nucleotide sequence ID" value="NZ_CP045229.1"/>
</dbReference>
<evidence type="ECO:0000256" key="1">
    <source>
        <dbReference type="ARBA" id="ARBA00001974"/>
    </source>
</evidence>
<comment type="cofactor">
    <cofactor evidence="1">
        <name>FAD</name>
        <dbReference type="ChEBI" id="CHEBI:57692"/>
    </cofactor>
</comment>
<evidence type="ECO:0000256" key="14">
    <source>
        <dbReference type="ARBA" id="ARBA00048407"/>
    </source>
</evidence>
<keyword evidence="16" id="KW-1185">Reference proteome</keyword>
<dbReference type="PANTHER" id="PTHR42802:SF1">
    <property type="entry name" value="L-ORNITHINE N(5)-MONOOXYGENASE"/>
    <property type="match status" value="1"/>
</dbReference>
<evidence type="ECO:0000256" key="5">
    <source>
        <dbReference type="ARBA" id="ARBA00016406"/>
    </source>
</evidence>
<proteinExistence type="inferred from homology"/>
<gene>
    <name evidence="15" type="ORF">GXM_10491</name>
</gene>
<evidence type="ECO:0000256" key="10">
    <source>
        <dbReference type="ARBA" id="ARBA00029939"/>
    </source>
</evidence>
<evidence type="ECO:0000256" key="8">
    <source>
        <dbReference type="ARBA" id="ARBA00022857"/>
    </source>
</evidence>
<evidence type="ECO:0000256" key="9">
    <source>
        <dbReference type="ARBA" id="ARBA00023002"/>
    </source>
</evidence>
<protein>
    <recommendedName>
        <fullName evidence="5">L-lysine N6-monooxygenase MbtG</fullName>
        <ecNumber evidence="4">1.14.13.59</ecNumber>
    </recommendedName>
    <alternativeName>
        <fullName evidence="13">Lysine 6-N-hydroxylase</fullName>
    </alternativeName>
    <alternativeName>
        <fullName evidence="12">Lysine N6-hydroxylase</fullName>
    </alternativeName>
    <alternativeName>
        <fullName evidence="10">Lysine-N-oxygenase</fullName>
    </alternativeName>
    <alternativeName>
        <fullName evidence="11">Mycobactin synthase protein G</fullName>
    </alternativeName>
</protein>
<evidence type="ECO:0000256" key="12">
    <source>
        <dbReference type="ARBA" id="ARBA00032493"/>
    </source>
</evidence>
<keyword evidence="15" id="KW-0503">Monooxygenase</keyword>
<comment type="pathway">
    <text evidence="2">Siderophore biosynthesis.</text>
</comment>
<keyword evidence="6" id="KW-0285">Flavoprotein</keyword>
<dbReference type="Pfam" id="PF13434">
    <property type="entry name" value="Lys_Orn_oxgnase"/>
    <property type="match status" value="1"/>
</dbReference>
<dbReference type="InterPro" id="IPR036188">
    <property type="entry name" value="FAD/NAD-bd_sf"/>
</dbReference>
<evidence type="ECO:0000256" key="7">
    <source>
        <dbReference type="ARBA" id="ARBA00022827"/>
    </source>
</evidence>
<dbReference type="EMBL" id="CP045229">
    <property type="protein sequence ID" value="QFS52736.1"/>
    <property type="molecule type" value="Genomic_DNA"/>
</dbReference>
<dbReference type="Proteomes" id="UP000326678">
    <property type="component" value="Chromosome pGXM02"/>
</dbReference>
<keyword evidence="7" id="KW-0274">FAD</keyword>
<name>A0A5P8WKP8_9NOSO</name>
<evidence type="ECO:0000256" key="11">
    <source>
        <dbReference type="ARBA" id="ARBA00031158"/>
    </source>
</evidence>
<dbReference type="EC" id="1.14.13.59" evidence="4"/>
<evidence type="ECO:0000256" key="13">
    <source>
        <dbReference type="ARBA" id="ARBA00032738"/>
    </source>
</evidence>
<dbReference type="InterPro" id="IPR025700">
    <property type="entry name" value="Lys/Orn_oxygenase"/>
</dbReference>
<comment type="catalytic activity">
    <reaction evidence="14">
        <text>L-lysine + NADPH + O2 = N(6)-hydroxy-L-lysine + NADP(+) + H2O</text>
        <dbReference type="Rhea" id="RHEA:23228"/>
        <dbReference type="ChEBI" id="CHEBI:15377"/>
        <dbReference type="ChEBI" id="CHEBI:15379"/>
        <dbReference type="ChEBI" id="CHEBI:32551"/>
        <dbReference type="ChEBI" id="CHEBI:57783"/>
        <dbReference type="ChEBI" id="CHEBI:57820"/>
        <dbReference type="ChEBI" id="CHEBI:58349"/>
        <dbReference type="EC" id="1.14.13.59"/>
    </reaction>
</comment>
<dbReference type="GO" id="GO:0006879">
    <property type="term" value="P:intracellular iron ion homeostasis"/>
    <property type="evidence" value="ECO:0007669"/>
    <property type="project" value="TreeGrafter"/>
</dbReference>
<dbReference type="SUPFAM" id="SSF51905">
    <property type="entry name" value="FAD/NAD(P)-binding domain"/>
    <property type="match status" value="2"/>
</dbReference>
<dbReference type="GO" id="GO:0047091">
    <property type="term" value="F:L-lysine 6-monooxygenase (NADPH) activity"/>
    <property type="evidence" value="ECO:0007669"/>
    <property type="project" value="UniProtKB-EC"/>
</dbReference>